<accession>A0AAN8EXI0</accession>
<dbReference type="AlphaFoldDB" id="A0AAN8EXI0"/>
<keyword evidence="2" id="KW-1185">Reference proteome</keyword>
<evidence type="ECO:0008006" key="3">
    <source>
        <dbReference type="Google" id="ProtNLM"/>
    </source>
</evidence>
<protein>
    <recommendedName>
        <fullName evidence="3">Helicase ATP-binding domain-containing protein</fullName>
    </recommendedName>
</protein>
<gene>
    <name evidence="1" type="ORF">GCK32_022214</name>
</gene>
<evidence type="ECO:0000313" key="1">
    <source>
        <dbReference type="EMBL" id="KAK5966410.1"/>
    </source>
</evidence>
<feature type="non-terminal residue" evidence="1">
    <location>
        <position position="1"/>
    </location>
</feature>
<comment type="caution">
    <text evidence="1">The sequence shown here is derived from an EMBL/GenBank/DDBJ whole genome shotgun (WGS) entry which is preliminary data.</text>
</comment>
<reference evidence="1 2" key="1">
    <citation type="submission" date="2019-10" db="EMBL/GenBank/DDBJ databases">
        <title>Assembly and Annotation for the nematode Trichostrongylus colubriformis.</title>
        <authorList>
            <person name="Martin J."/>
        </authorList>
    </citation>
    <scope>NUCLEOTIDE SEQUENCE [LARGE SCALE GENOMIC DNA]</scope>
    <source>
        <strain evidence="1">G859</strain>
        <tissue evidence="1">Whole worm</tissue>
    </source>
</reference>
<dbReference type="Gene3D" id="3.40.50.300">
    <property type="entry name" value="P-loop containing nucleotide triphosphate hydrolases"/>
    <property type="match status" value="1"/>
</dbReference>
<proteinExistence type="predicted"/>
<sequence>DHNTREVGWYNEVNFMGQLVRSVFKFRSWATREYVRKVNLIVIDEIHLLGVDRGAVLEAIITRQ</sequence>
<evidence type="ECO:0000313" key="2">
    <source>
        <dbReference type="Proteomes" id="UP001331761"/>
    </source>
</evidence>
<dbReference type="Proteomes" id="UP001331761">
    <property type="component" value="Unassembled WGS sequence"/>
</dbReference>
<dbReference type="InterPro" id="IPR027417">
    <property type="entry name" value="P-loop_NTPase"/>
</dbReference>
<dbReference type="EMBL" id="WIXE01023512">
    <property type="protein sequence ID" value="KAK5966410.1"/>
    <property type="molecule type" value="Genomic_DNA"/>
</dbReference>
<organism evidence="1 2">
    <name type="scientific">Trichostrongylus colubriformis</name>
    <name type="common">Black scour worm</name>
    <dbReference type="NCBI Taxonomy" id="6319"/>
    <lineage>
        <taxon>Eukaryota</taxon>
        <taxon>Metazoa</taxon>
        <taxon>Ecdysozoa</taxon>
        <taxon>Nematoda</taxon>
        <taxon>Chromadorea</taxon>
        <taxon>Rhabditida</taxon>
        <taxon>Rhabditina</taxon>
        <taxon>Rhabditomorpha</taxon>
        <taxon>Strongyloidea</taxon>
        <taxon>Trichostrongylidae</taxon>
        <taxon>Trichostrongylus</taxon>
    </lineage>
</organism>
<name>A0AAN8EXI0_TRICO</name>